<dbReference type="Gene3D" id="3.30.450.20">
    <property type="entry name" value="PAS domain"/>
    <property type="match status" value="1"/>
</dbReference>
<dbReference type="Gene3D" id="3.20.20.450">
    <property type="entry name" value="EAL domain"/>
    <property type="match status" value="1"/>
</dbReference>
<keyword evidence="3" id="KW-0418">Kinase</keyword>
<dbReference type="SUPFAM" id="SSF55073">
    <property type="entry name" value="Nucleotide cyclase"/>
    <property type="match status" value="1"/>
</dbReference>
<evidence type="ECO:0000256" key="2">
    <source>
        <dbReference type="ARBA" id="ARBA00022741"/>
    </source>
</evidence>
<evidence type="ECO:0000259" key="8">
    <source>
        <dbReference type="PROSITE" id="PS50883"/>
    </source>
</evidence>
<dbReference type="Pfam" id="PF00563">
    <property type="entry name" value="EAL"/>
    <property type="match status" value="1"/>
</dbReference>
<reference evidence="10 11" key="1">
    <citation type="submission" date="2018-06" db="EMBL/GenBank/DDBJ databases">
        <title>Genomic Encyclopedia of Type Strains, Phase III (KMG-III): the genomes of soil and plant-associated and newly described type strains.</title>
        <authorList>
            <person name="Whitman W."/>
        </authorList>
    </citation>
    <scope>NUCLEOTIDE SEQUENCE [LARGE SCALE GENOMIC DNA]</scope>
    <source>
        <strain evidence="10 11">CECT 7377</strain>
    </source>
</reference>
<proteinExistence type="predicted"/>
<dbReference type="PANTHER" id="PTHR33121">
    <property type="entry name" value="CYCLIC DI-GMP PHOSPHODIESTERASE PDEF"/>
    <property type="match status" value="1"/>
</dbReference>
<evidence type="ECO:0000313" key="11">
    <source>
        <dbReference type="Proteomes" id="UP000252792"/>
    </source>
</evidence>
<dbReference type="FunFam" id="3.30.450.20:FF:000060">
    <property type="entry name" value="Sensor protein FixL"/>
    <property type="match status" value="1"/>
</dbReference>
<dbReference type="PROSITE" id="PS50883">
    <property type="entry name" value="EAL"/>
    <property type="match status" value="1"/>
</dbReference>
<dbReference type="RefSeq" id="WP_113916183.1">
    <property type="nucleotide sequence ID" value="NZ_QNSE01000005.1"/>
</dbReference>
<dbReference type="EMBL" id="QNSE01000005">
    <property type="protein sequence ID" value="RBP83822.1"/>
    <property type="molecule type" value="Genomic_DNA"/>
</dbReference>
<comment type="function">
    <text evidence="5">Putative oxygen sensor; modulates the activity of FixJ, a transcriptional activator of nitrogen fixation fixK gene. FixL probably acts as a kinase that phosphorylates FixJ.</text>
</comment>
<dbReference type="InterPro" id="IPR050706">
    <property type="entry name" value="Cyclic-di-GMP_PDE-like"/>
</dbReference>
<protein>
    <recommendedName>
        <fullName evidence="6">Sensor protein FixL</fullName>
    </recommendedName>
</protein>
<dbReference type="PANTHER" id="PTHR33121:SF70">
    <property type="entry name" value="SIGNALING PROTEIN YKOW"/>
    <property type="match status" value="1"/>
</dbReference>
<gene>
    <name evidence="10" type="ORF">DFP80_105142</name>
</gene>
<dbReference type="CDD" id="cd00130">
    <property type="entry name" value="PAS"/>
    <property type="match status" value="1"/>
</dbReference>
<dbReference type="Pfam" id="PF00990">
    <property type="entry name" value="GGDEF"/>
    <property type="match status" value="1"/>
</dbReference>
<evidence type="ECO:0000259" key="9">
    <source>
        <dbReference type="PROSITE" id="PS50887"/>
    </source>
</evidence>
<dbReference type="GO" id="GO:0071111">
    <property type="term" value="F:cyclic-guanylate-specific phosphodiesterase activity"/>
    <property type="evidence" value="ECO:0007669"/>
    <property type="project" value="InterPro"/>
</dbReference>
<evidence type="ECO:0000256" key="4">
    <source>
        <dbReference type="ARBA" id="ARBA00022840"/>
    </source>
</evidence>
<dbReference type="SMART" id="SM00091">
    <property type="entry name" value="PAS"/>
    <property type="match status" value="2"/>
</dbReference>
<feature type="domain" description="PAS" evidence="7">
    <location>
        <begin position="6"/>
        <end position="76"/>
    </location>
</feature>
<dbReference type="Proteomes" id="UP000252792">
    <property type="component" value="Unassembled WGS sequence"/>
</dbReference>
<feature type="domain" description="GGDEF" evidence="9">
    <location>
        <begin position="284"/>
        <end position="412"/>
    </location>
</feature>
<dbReference type="GO" id="GO:0005524">
    <property type="term" value="F:ATP binding"/>
    <property type="evidence" value="ECO:0007669"/>
    <property type="project" value="UniProtKB-KW"/>
</dbReference>
<dbReference type="SUPFAM" id="SSF55785">
    <property type="entry name" value="PYP-like sensor domain (PAS domain)"/>
    <property type="match status" value="1"/>
</dbReference>
<dbReference type="InterPro" id="IPR043128">
    <property type="entry name" value="Rev_trsase/Diguanyl_cyclase"/>
</dbReference>
<dbReference type="AlphaFoldDB" id="A0A366JA44"/>
<dbReference type="GO" id="GO:0006355">
    <property type="term" value="P:regulation of DNA-templated transcription"/>
    <property type="evidence" value="ECO:0007669"/>
    <property type="project" value="InterPro"/>
</dbReference>
<dbReference type="CDD" id="cd01948">
    <property type="entry name" value="EAL"/>
    <property type="match status" value="1"/>
</dbReference>
<name>A0A366JA44_9GAMM</name>
<dbReference type="InterPro" id="IPR000160">
    <property type="entry name" value="GGDEF_dom"/>
</dbReference>
<dbReference type="InterPro" id="IPR029787">
    <property type="entry name" value="Nucleotide_cyclase"/>
</dbReference>
<evidence type="ECO:0000259" key="7">
    <source>
        <dbReference type="PROSITE" id="PS50112"/>
    </source>
</evidence>
<keyword evidence="1" id="KW-0808">Transferase</keyword>
<evidence type="ECO:0000256" key="6">
    <source>
        <dbReference type="ARBA" id="ARBA00070616"/>
    </source>
</evidence>
<dbReference type="InterPro" id="IPR035965">
    <property type="entry name" value="PAS-like_dom_sf"/>
</dbReference>
<evidence type="ECO:0000313" key="10">
    <source>
        <dbReference type="EMBL" id="RBP83822.1"/>
    </source>
</evidence>
<dbReference type="InterPro" id="IPR000014">
    <property type="entry name" value="PAS"/>
</dbReference>
<evidence type="ECO:0000256" key="5">
    <source>
        <dbReference type="ARBA" id="ARBA00059827"/>
    </source>
</evidence>
<organism evidence="10 11">
    <name type="scientific">Marinomonas rhizomae</name>
    <dbReference type="NCBI Taxonomy" id="491948"/>
    <lineage>
        <taxon>Bacteria</taxon>
        <taxon>Pseudomonadati</taxon>
        <taxon>Pseudomonadota</taxon>
        <taxon>Gammaproteobacteria</taxon>
        <taxon>Oceanospirillales</taxon>
        <taxon>Oceanospirillaceae</taxon>
        <taxon>Marinomonas</taxon>
    </lineage>
</organism>
<accession>A0A366JA44</accession>
<sequence length="679" mass="76082">MAIDKEGSLYKALFEAAADGIIIINARGIIQSFSPSAELLFGYSEADVFGQNVSILMPKSDADRHDGYLKNYLDSGKAAIIGKGREVTAMKKSGQLFQMHLSVGRAETPEGQPFFVGICHDLSMYQNVVEQLERVDVRYRNVFDSEGLFIVRISLEGTIILSNRSFSQQFHTNEIAGDDFLGCVASSSKRDAQVLFSLSENGFKNELKMSLMMKASSSHTEVEWRFKLVKDNIGYHIQGVGIDVSEKVVAANEAFFLRNFDSVTKLPQLDYVQQLFDGNQVENALFCFMVFELTDFDRIRKLNGEVLADRMLEELARSLEDQVSYLHCSRLQASRFLLIFVVDTTQNLERQVEDKATTLHTELQRTVGDISSDIRVGSAYFAKNKDTFSDVVERALMAIEYSRQNMLFLSCYNESIHRAADRKKGIQKALIKAIKNVEIDVYFQPKIDLRHNCVVAYEALMRWFSDDYGFVPPWEVIEAAQELNLPIELDKCVMNKTLSIIKANSSIFNADTPVAINLSAKSFGMKCIIDELIEKINAHDIDPKSIEVEVTEDALLTIGDQVKSNASALREAGVKICLDDFGTGYSALSYLGKLPLDNLKIDRSFVIESEQESGRLMLEAIVSIAKSFHLTVTAEGIETPEQQAFLANIGCEYAQGFYYSKAIPVVDIPQWVVLSPVTN</sequence>
<keyword evidence="2" id="KW-0547">Nucleotide-binding</keyword>
<evidence type="ECO:0000256" key="1">
    <source>
        <dbReference type="ARBA" id="ARBA00022679"/>
    </source>
</evidence>
<dbReference type="InterPro" id="IPR001633">
    <property type="entry name" value="EAL_dom"/>
</dbReference>
<dbReference type="GO" id="GO:0016301">
    <property type="term" value="F:kinase activity"/>
    <property type="evidence" value="ECO:0007669"/>
    <property type="project" value="UniProtKB-KW"/>
</dbReference>
<comment type="caution">
    <text evidence="10">The sequence shown here is derived from an EMBL/GenBank/DDBJ whole genome shotgun (WGS) entry which is preliminary data.</text>
</comment>
<dbReference type="Gene3D" id="3.30.70.270">
    <property type="match status" value="1"/>
</dbReference>
<dbReference type="Pfam" id="PF00989">
    <property type="entry name" value="PAS"/>
    <property type="match status" value="1"/>
</dbReference>
<dbReference type="PROSITE" id="PS50887">
    <property type="entry name" value="GGDEF"/>
    <property type="match status" value="1"/>
</dbReference>
<dbReference type="InterPro" id="IPR035919">
    <property type="entry name" value="EAL_sf"/>
</dbReference>
<dbReference type="PROSITE" id="PS50112">
    <property type="entry name" value="PAS"/>
    <property type="match status" value="1"/>
</dbReference>
<feature type="domain" description="EAL" evidence="8">
    <location>
        <begin position="423"/>
        <end position="676"/>
    </location>
</feature>
<keyword evidence="11" id="KW-1185">Reference proteome</keyword>
<evidence type="ECO:0000256" key="3">
    <source>
        <dbReference type="ARBA" id="ARBA00022777"/>
    </source>
</evidence>
<dbReference type="NCBIfam" id="TIGR00229">
    <property type="entry name" value="sensory_box"/>
    <property type="match status" value="1"/>
</dbReference>
<dbReference type="SUPFAM" id="SSF141868">
    <property type="entry name" value="EAL domain-like"/>
    <property type="match status" value="1"/>
</dbReference>
<dbReference type="InterPro" id="IPR013767">
    <property type="entry name" value="PAS_fold"/>
</dbReference>
<dbReference type="OrthoDB" id="5603059at2"/>
<keyword evidence="4" id="KW-0067">ATP-binding</keyword>
<dbReference type="SMART" id="SM00052">
    <property type="entry name" value="EAL"/>
    <property type="match status" value="1"/>
</dbReference>